<evidence type="ECO:0000259" key="7">
    <source>
        <dbReference type="Pfam" id="PF14693"/>
    </source>
</evidence>
<name>A0A1J4V443_9BACT</name>
<dbReference type="AlphaFoldDB" id="A0A1J4V443"/>
<evidence type="ECO:0000256" key="4">
    <source>
        <dbReference type="ARBA" id="ARBA00023274"/>
    </source>
</evidence>
<reference evidence="8 9" key="1">
    <citation type="journal article" date="2016" name="Environ. Microbiol.">
        <title>Genomic resolution of a cold subsurface aquifer community provides metabolic insights for novel microbes adapted to high CO concentrations.</title>
        <authorList>
            <person name="Probst A.J."/>
            <person name="Castelle C.J."/>
            <person name="Singh A."/>
            <person name="Brown C.T."/>
            <person name="Anantharaman K."/>
            <person name="Sharon I."/>
            <person name="Hug L.A."/>
            <person name="Burstein D."/>
            <person name="Emerson J.B."/>
            <person name="Thomas B.C."/>
            <person name="Banfield J.F."/>
        </authorList>
    </citation>
    <scope>NUCLEOTIDE SEQUENCE [LARGE SCALE GENOMIC DNA]</scope>
    <source>
        <strain evidence="8">CG1_02_43_90</strain>
    </source>
</reference>
<evidence type="ECO:0000256" key="3">
    <source>
        <dbReference type="ARBA" id="ARBA00022980"/>
    </source>
</evidence>
<evidence type="ECO:0000259" key="6">
    <source>
        <dbReference type="Pfam" id="PF01386"/>
    </source>
</evidence>
<dbReference type="PANTHER" id="PTHR33284">
    <property type="entry name" value="RIBOSOMAL PROTEIN L25/GLN-TRNA SYNTHETASE, ANTI-CODON-BINDING DOMAIN-CONTAINING PROTEIN"/>
    <property type="match status" value="1"/>
</dbReference>
<dbReference type="InterPro" id="IPR020056">
    <property type="entry name" value="Rbsml_bL25/Gln-tRNA_synth_N"/>
</dbReference>
<dbReference type="GO" id="GO:0008097">
    <property type="term" value="F:5S rRNA binding"/>
    <property type="evidence" value="ECO:0007669"/>
    <property type="project" value="InterPro"/>
</dbReference>
<dbReference type="InterPro" id="IPR011035">
    <property type="entry name" value="Ribosomal_bL25/Gln-tRNA_synth"/>
</dbReference>
<dbReference type="SUPFAM" id="SSF50715">
    <property type="entry name" value="Ribosomal protein L25-like"/>
    <property type="match status" value="1"/>
</dbReference>
<dbReference type="GO" id="GO:0003735">
    <property type="term" value="F:structural constituent of ribosome"/>
    <property type="evidence" value="ECO:0007669"/>
    <property type="project" value="InterPro"/>
</dbReference>
<keyword evidence="3 5" id="KW-0689">Ribosomal protein</keyword>
<dbReference type="STRING" id="1805281.AUJ77_01810"/>
<evidence type="ECO:0000256" key="1">
    <source>
        <dbReference type="ARBA" id="ARBA00022730"/>
    </source>
</evidence>
<evidence type="ECO:0000313" key="9">
    <source>
        <dbReference type="Proteomes" id="UP000181992"/>
    </source>
</evidence>
<dbReference type="Proteomes" id="UP000181992">
    <property type="component" value="Unassembled WGS sequence"/>
</dbReference>
<protein>
    <recommendedName>
        <fullName evidence="5">Large ribosomal subunit protein bL25</fullName>
    </recommendedName>
    <alternativeName>
        <fullName evidence="5">General stress protein CTC</fullName>
    </alternativeName>
</protein>
<dbReference type="GO" id="GO:0006412">
    <property type="term" value="P:translation"/>
    <property type="evidence" value="ECO:0007669"/>
    <property type="project" value="UniProtKB-UniRule"/>
</dbReference>
<dbReference type="NCBIfam" id="TIGR00731">
    <property type="entry name" value="bL25_bact_ctc"/>
    <property type="match status" value="1"/>
</dbReference>
<dbReference type="Pfam" id="PF01386">
    <property type="entry name" value="Ribosomal_L25p"/>
    <property type="match status" value="1"/>
</dbReference>
<comment type="caution">
    <text evidence="8">The sequence shown here is derived from an EMBL/GenBank/DDBJ whole genome shotgun (WGS) entry which is preliminary data.</text>
</comment>
<dbReference type="InterPro" id="IPR037121">
    <property type="entry name" value="Ribosomal_bL25_C"/>
</dbReference>
<keyword evidence="2 5" id="KW-0694">RNA-binding</keyword>
<feature type="domain" description="Large ribosomal subunit protein bL25 beta" evidence="7">
    <location>
        <begin position="98"/>
        <end position="181"/>
    </location>
</feature>
<dbReference type="InterPro" id="IPR001021">
    <property type="entry name" value="Ribosomal_bL25_long"/>
</dbReference>
<gene>
    <name evidence="5" type="primary">rplY</name>
    <name evidence="5" type="synonym">ctc</name>
    <name evidence="8" type="ORF">AUJ77_01810</name>
</gene>
<dbReference type="InterPro" id="IPR020057">
    <property type="entry name" value="Ribosomal_bL25_b-dom"/>
</dbReference>
<evidence type="ECO:0000256" key="5">
    <source>
        <dbReference type="HAMAP-Rule" id="MF_01334"/>
    </source>
</evidence>
<dbReference type="GO" id="GO:0022625">
    <property type="term" value="C:cytosolic large ribosomal subunit"/>
    <property type="evidence" value="ECO:0007669"/>
    <property type="project" value="TreeGrafter"/>
</dbReference>
<sequence>MTIILKGELRDPRKKLAAIRAEGFVPGVYYGHKEEATSCIFPLVAFKKVWKEAGESAVVTLEMPKGKVSALIHEVQVDPIKGFPIHVDFYALEKGQEVLVNIPLEFTGVSVAVKDLGGSLVKVLHEVEVKGQPENLPHNFVIDISALDTIDAQILAESIVLPKGVSLVTGGDEVIAAIAVAKEEAEEPVVVDLASIEVEKKGKKEEEPAAE</sequence>
<comment type="similarity">
    <text evidence="5">Belongs to the bacterial ribosomal protein bL25 family. CTC subfamily.</text>
</comment>
<feature type="domain" description="Large ribosomal subunit protein bL25 L25" evidence="6">
    <location>
        <begin position="5"/>
        <end position="89"/>
    </location>
</feature>
<dbReference type="InterPro" id="IPR029751">
    <property type="entry name" value="Ribosomal_L25_dom"/>
</dbReference>
<dbReference type="Gene3D" id="2.40.240.10">
    <property type="entry name" value="Ribosomal Protein L25, Chain P"/>
    <property type="match status" value="1"/>
</dbReference>
<comment type="function">
    <text evidence="5">This is one of the proteins that binds to the 5S RNA in the ribosome where it forms part of the central protuberance.</text>
</comment>
<dbReference type="EMBL" id="MNVN01000014">
    <property type="protein sequence ID" value="OIO30744.1"/>
    <property type="molecule type" value="Genomic_DNA"/>
</dbReference>
<dbReference type="InterPro" id="IPR020930">
    <property type="entry name" value="Ribosomal_uL5_bac-type"/>
</dbReference>
<evidence type="ECO:0000256" key="2">
    <source>
        <dbReference type="ARBA" id="ARBA00022884"/>
    </source>
</evidence>
<evidence type="ECO:0000313" key="8">
    <source>
        <dbReference type="EMBL" id="OIO30744.1"/>
    </source>
</evidence>
<dbReference type="PANTHER" id="PTHR33284:SF1">
    <property type="entry name" value="RIBOSOMAL PROTEIN L25_GLN-TRNA SYNTHETASE, ANTI-CODON-BINDING DOMAIN-CONTAINING PROTEIN"/>
    <property type="match status" value="1"/>
</dbReference>
<proteinExistence type="inferred from homology"/>
<dbReference type="Gene3D" id="2.170.120.20">
    <property type="entry name" value="Ribosomal protein L25, beta domain"/>
    <property type="match status" value="1"/>
</dbReference>
<comment type="subunit">
    <text evidence="5">Part of the 50S ribosomal subunit; part of the 5S rRNA/L5/L18/L25 subcomplex. Contacts the 5S rRNA. Binds to the 5S rRNA independently of L5 and L18.</text>
</comment>
<dbReference type="HAMAP" id="MF_01334">
    <property type="entry name" value="Ribosomal_bL25_CTC"/>
    <property type="match status" value="1"/>
</dbReference>
<organism evidence="8 9">
    <name type="scientific">Candidatus Nomurabacteria bacterium CG1_02_43_90</name>
    <dbReference type="NCBI Taxonomy" id="1805281"/>
    <lineage>
        <taxon>Bacteria</taxon>
        <taxon>Candidatus Nomuraibacteriota</taxon>
    </lineage>
</organism>
<dbReference type="CDD" id="cd00495">
    <property type="entry name" value="Ribosomal_L25_TL5_CTC"/>
    <property type="match status" value="1"/>
</dbReference>
<keyword evidence="1 5" id="KW-0699">rRNA-binding</keyword>
<accession>A0A1J4V443</accession>
<dbReference type="Pfam" id="PF14693">
    <property type="entry name" value="Ribosomal_TL5_C"/>
    <property type="match status" value="1"/>
</dbReference>
<keyword evidence="4 5" id="KW-0687">Ribonucleoprotein</keyword>